<sequence>MAYKANAQDSIGNNKQEKKVLQLINSLPEIISGNEKRSPQRLMHAYIEDIPTSKNRFYKVSVCDNFAGRLFTYYRFRVYLPDYSIYYDDFNNGKLVPLKLWHKQPYGIYSK</sequence>
<name>A0ABZ0TSZ0_9SPHI</name>
<evidence type="ECO:0000313" key="1">
    <source>
        <dbReference type="EMBL" id="WPU96212.1"/>
    </source>
</evidence>
<dbReference type="RefSeq" id="WP_321565313.1">
    <property type="nucleotide sequence ID" value="NZ_CP139558.1"/>
</dbReference>
<dbReference type="Proteomes" id="UP001324380">
    <property type="component" value="Chromosome"/>
</dbReference>
<organism evidence="1 2">
    <name type="scientific">Mucilaginibacter sabulilitoris</name>
    <dbReference type="NCBI Taxonomy" id="1173583"/>
    <lineage>
        <taxon>Bacteria</taxon>
        <taxon>Pseudomonadati</taxon>
        <taxon>Bacteroidota</taxon>
        <taxon>Sphingobacteriia</taxon>
        <taxon>Sphingobacteriales</taxon>
        <taxon>Sphingobacteriaceae</taxon>
        <taxon>Mucilaginibacter</taxon>
    </lineage>
</organism>
<keyword evidence="2" id="KW-1185">Reference proteome</keyword>
<dbReference type="EMBL" id="CP139558">
    <property type="protein sequence ID" value="WPU96212.1"/>
    <property type="molecule type" value="Genomic_DNA"/>
</dbReference>
<protein>
    <submittedName>
        <fullName evidence="1">Uncharacterized protein</fullName>
    </submittedName>
</protein>
<evidence type="ECO:0000313" key="2">
    <source>
        <dbReference type="Proteomes" id="UP001324380"/>
    </source>
</evidence>
<accession>A0ABZ0TSZ0</accession>
<proteinExistence type="predicted"/>
<gene>
    <name evidence="1" type="ORF">SNE25_11850</name>
</gene>
<reference evidence="1 2" key="1">
    <citation type="submission" date="2023-11" db="EMBL/GenBank/DDBJ databases">
        <title>Analysis of the Genomes of Mucilaginibacter gossypii cycad 4 and M. sabulilitoris SNA2: microbes with the potential for plant growth promotion.</title>
        <authorList>
            <person name="Hirsch A.M."/>
            <person name="Humm E."/>
            <person name="Rubbi M."/>
            <person name="Del Vecchio G."/>
            <person name="Ha S.M."/>
            <person name="Pellegrini M."/>
            <person name="Gunsalus R.P."/>
        </authorList>
    </citation>
    <scope>NUCLEOTIDE SEQUENCE [LARGE SCALE GENOMIC DNA]</scope>
    <source>
        <strain evidence="1 2">SNA2</strain>
    </source>
</reference>